<dbReference type="Proteomes" id="UP001526147">
    <property type="component" value="Unassembled WGS sequence"/>
</dbReference>
<keyword evidence="1" id="KW-0812">Transmembrane</keyword>
<feature type="transmembrane region" description="Helical" evidence="1">
    <location>
        <begin position="63"/>
        <end position="84"/>
    </location>
</feature>
<organism evidence="2 3">
    <name type="scientific">Metabacillus halosaccharovorans</name>
    <dbReference type="NCBI Taxonomy" id="930124"/>
    <lineage>
        <taxon>Bacteria</taxon>
        <taxon>Bacillati</taxon>
        <taxon>Bacillota</taxon>
        <taxon>Bacilli</taxon>
        <taxon>Bacillales</taxon>
        <taxon>Bacillaceae</taxon>
        <taxon>Metabacillus</taxon>
    </lineage>
</organism>
<comment type="caution">
    <text evidence="2">The sequence shown here is derived from an EMBL/GenBank/DDBJ whole genome shotgun (WGS) entry which is preliminary data.</text>
</comment>
<feature type="transmembrane region" description="Helical" evidence="1">
    <location>
        <begin position="122"/>
        <end position="140"/>
    </location>
</feature>
<sequence length="145" mass="17594">MWWLLPYLSLFINLVIIRFMPKHLTKIEIYISWFVVALINLSSDIVLSLYFRLYELNGDGVQLSVHIIELTLGASYGIIFLNFMPKTMKRFIVYCVYWLIFSLLFESLLAYTDFIHYFEWNIWYSALYYLAAFCFIRWHLHFIRS</sequence>
<evidence type="ECO:0000256" key="1">
    <source>
        <dbReference type="SAM" id="Phobius"/>
    </source>
</evidence>
<name>A0ABT3DE07_9BACI</name>
<reference evidence="2 3" key="1">
    <citation type="submission" date="2022-10" db="EMBL/GenBank/DDBJ databases">
        <title>Draft genome assembly of moderately radiation resistant bacterium Metabacillus halosaccharovorans.</title>
        <authorList>
            <person name="Pal S."/>
            <person name="Gopinathan A."/>
        </authorList>
    </citation>
    <scope>NUCLEOTIDE SEQUENCE [LARGE SCALE GENOMIC DNA]</scope>
    <source>
        <strain evidence="2 3">VITHBRA001</strain>
    </source>
</reference>
<feature type="transmembrane region" description="Helical" evidence="1">
    <location>
        <begin position="6"/>
        <end position="21"/>
    </location>
</feature>
<accession>A0ABT3DE07</accession>
<dbReference type="EMBL" id="JAOYEY010000031">
    <property type="protein sequence ID" value="MCV9885289.1"/>
    <property type="molecule type" value="Genomic_DNA"/>
</dbReference>
<protein>
    <submittedName>
        <fullName evidence="2">Uncharacterized protein</fullName>
    </submittedName>
</protein>
<feature type="transmembrane region" description="Helical" evidence="1">
    <location>
        <begin position="91"/>
        <end position="110"/>
    </location>
</feature>
<evidence type="ECO:0000313" key="2">
    <source>
        <dbReference type="EMBL" id="MCV9885289.1"/>
    </source>
</evidence>
<gene>
    <name evidence="2" type="ORF">OIH86_06465</name>
</gene>
<keyword evidence="3" id="KW-1185">Reference proteome</keyword>
<evidence type="ECO:0000313" key="3">
    <source>
        <dbReference type="Proteomes" id="UP001526147"/>
    </source>
</evidence>
<feature type="transmembrane region" description="Helical" evidence="1">
    <location>
        <begin position="33"/>
        <end position="51"/>
    </location>
</feature>
<dbReference type="RefSeq" id="WP_078434786.1">
    <property type="nucleotide sequence ID" value="NZ_CP162630.1"/>
</dbReference>
<proteinExistence type="predicted"/>
<keyword evidence="1" id="KW-1133">Transmembrane helix</keyword>
<keyword evidence="1" id="KW-0472">Membrane</keyword>